<keyword evidence="4" id="KW-0630">Potassium</keyword>
<dbReference type="GO" id="GO:0005886">
    <property type="term" value="C:plasma membrane"/>
    <property type="evidence" value="ECO:0007669"/>
    <property type="project" value="InterPro"/>
</dbReference>
<evidence type="ECO:0000256" key="5">
    <source>
        <dbReference type="ARBA" id="ARBA00023027"/>
    </source>
</evidence>
<protein>
    <recommendedName>
        <fullName evidence="1">Trk system potassium uptake protein TrkA</fullName>
    </recommendedName>
</protein>
<evidence type="ECO:0000256" key="6">
    <source>
        <dbReference type="ARBA" id="ARBA00023065"/>
    </source>
</evidence>
<dbReference type="InterPro" id="IPR003148">
    <property type="entry name" value="RCK_N"/>
</dbReference>
<dbReference type="PANTHER" id="PTHR43833">
    <property type="entry name" value="POTASSIUM CHANNEL PROTEIN 2-RELATED-RELATED"/>
    <property type="match status" value="1"/>
</dbReference>
<dbReference type="AlphaFoldDB" id="A0A562JL18"/>
<evidence type="ECO:0000256" key="3">
    <source>
        <dbReference type="ARBA" id="ARBA00022538"/>
    </source>
</evidence>
<dbReference type="Proteomes" id="UP000315343">
    <property type="component" value="Unassembled WGS sequence"/>
</dbReference>
<feature type="domain" description="RCK C-terminal" evidence="8">
    <location>
        <begin position="137"/>
        <end position="218"/>
    </location>
</feature>
<keyword evidence="3" id="KW-0633">Potassium transport</keyword>
<dbReference type="PROSITE" id="PS51201">
    <property type="entry name" value="RCK_N"/>
    <property type="match status" value="1"/>
</dbReference>
<dbReference type="InterPro" id="IPR006037">
    <property type="entry name" value="RCK_C"/>
</dbReference>
<keyword evidence="2" id="KW-0813">Transport</keyword>
<sequence>MKTIIIGGGKVGSNLFRTLLEKNHDVVVIERDKETCLKIAEDTNAEVICGDGTNFDVLMDAGIDEAEIIAAVTGTDEENLVICQIAKFNCNAAKTIARVNNPKNIQMFKTLGIDNIVCSTEVIANLIECELDKNKYRIVSTIERGSMVIAELIIDAANEWRGKMIQELSMPEECVIVSVLRDSFVIYPKGSTEIMDKDKVLVVASRAALSEITRKMNKRKI</sequence>
<keyword evidence="10" id="KW-1185">Reference proteome</keyword>
<dbReference type="Gene3D" id="3.30.70.1450">
    <property type="entry name" value="Regulator of K+ conductance, C-terminal domain"/>
    <property type="match status" value="1"/>
</dbReference>
<evidence type="ECO:0000256" key="1">
    <source>
        <dbReference type="ARBA" id="ARBA00017378"/>
    </source>
</evidence>
<keyword evidence="6" id="KW-0406">Ion transport</keyword>
<proteinExistence type="predicted"/>
<evidence type="ECO:0000259" key="7">
    <source>
        <dbReference type="PROSITE" id="PS51201"/>
    </source>
</evidence>
<dbReference type="SUPFAM" id="SSF116726">
    <property type="entry name" value="TrkA C-terminal domain-like"/>
    <property type="match status" value="1"/>
</dbReference>
<evidence type="ECO:0000313" key="9">
    <source>
        <dbReference type="EMBL" id="TWH83575.1"/>
    </source>
</evidence>
<dbReference type="RefSeq" id="WP_170226060.1">
    <property type="nucleotide sequence ID" value="NZ_VLKH01000001.1"/>
</dbReference>
<evidence type="ECO:0000259" key="8">
    <source>
        <dbReference type="PROSITE" id="PS51202"/>
    </source>
</evidence>
<feature type="domain" description="RCK N-terminal" evidence="7">
    <location>
        <begin position="1"/>
        <end position="117"/>
    </location>
</feature>
<comment type="caution">
    <text evidence="9">The sequence shown here is derived from an EMBL/GenBank/DDBJ whole genome shotgun (WGS) entry which is preliminary data.</text>
</comment>
<dbReference type="InterPro" id="IPR036721">
    <property type="entry name" value="RCK_C_sf"/>
</dbReference>
<keyword evidence="5" id="KW-0520">NAD</keyword>
<evidence type="ECO:0000256" key="4">
    <source>
        <dbReference type="ARBA" id="ARBA00022958"/>
    </source>
</evidence>
<dbReference type="PROSITE" id="PS51202">
    <property type="entry name" value="RCK_C"/>
    <property type="match status" value="1"/>
</dbReference>
<accession>A0A562JL18</accession>
<dbReference type="Pfam" id="PF02254">
    <property type="entry name" value="TrkA_N"/>
    <property type="match status" value="1"/>
</dbReference>
<dbReference type="GO" id="GO:0015079">
    <property type="term" value="F:potassium ion transmembrane transporter activity"/>
    <property type="evidence" value="ECO:0007669"/>
    <property type="project" value="InterPro"/>
</dbReference>
<dbReference type="InterPro" id="IPR006036">
    <property type="entry name" value="K_uptake_TrkA"/>
</dbReference>
<evidence type="ECO:0000256" key="2">
    <source>
        <dbReference type="ARBA" id="ARBA00022448"/>
    </source>
</evidence>
<name>A0A562JL18_9FIRM</name>
<organism evidence="9 10">
    <name type="scientific">Sedimentibacter saalensis</name>
    <dbReference type="NCBI Taxonomy" id="130788"/>
    <lineage>
        <taxon>Bacteria</taxon>
        <taxon>Bacillati</taxon>
        <taxon>Bacillota</taxon>
        <taxon>Tissierellia</taxon>
        <taxon>Sedimentibacter</taxon>
    </lineage>
</organism>
<dbReference type="Gene3D" id="3.40.50.720">
    <property type="entry name" value="NAD(P)-binding Rossmann-like Domain"/>
    <property type="match status" value="1"/>
</dbReference>
<dbReference type="PANTHER" id="PTHR43833:SF5">
    <property type="entry name" value="TRK SYSTEM POTASSIUM UPTAKE PROTEIN TRKA"/>
    <property type="match status" value="1"/>
</dbReference>
<evidence type="ECO:0000313" key="10">
    <source>
        <dbReference type="Proteomes" id="UP000315343"/>
    </source>
</evidence>
<dbReference type="Pfam" id="PF02080">
    <property type="entry name" value="TrkA_C"/>
    <property type="match status" value="1"/>
</dbReference>
<dbReference type="PRINTS" id="PR00335">
    <property type="entry name" value="KUPTAKETRKA"/>
</dbReference>
<dbReference type="InterPro" id="IPR036291">
    <property type="entry name" value="NAD(P)-bd_dom_sf"/>
</dbReference>
<gene>
    <name evidence="9" type="ORF">LY60_00186</name>
</gene>
<dbReference type="SUPFAM" id="SSF51735">
    <property type="entry name" value="NAD(P)-binding Rossmann-fold domains"/>
    <property type="match status" value="1"/>
</dbReference>
<reference evidence="9 10" key="1">
    <citation type="submission" date="2019-07" db="EMBL/GenBank/DDBJ databases">
        <title>Genomic Encyclopedia of Type Strains, Phase I: the one thousand microbial genomes (KMG-I) project.</title>
        <authorList>
            <person name="Kyrpides N."/>
        </authorList>
    </citation>
    <scope>NUCLEOTIDE SEQUENCE [LARGE SCALE GENOMIC DNA]</scope>
    <source>
        <strain evidence="9 10">DSM 13558</strain>
    </source>
</reference>
<dbReference type="EMBL" id="VLKH01000001">
    <property type="protein sequence ID" value="TWH83575.1"/>
    <property type="molecule type" value="Genomic_DNA"/>
</dbReference>
<dbReference type="InterPro" id="IPR050721">
    <property type="entry name" value="Trk_Ktr_HKT_K-transport"/>
</dbReference>